<dbReference type="HOGENOM" id="CLU_1731826_0_0_1"/>
<comment type="caution">
    <text evidence="1">The sequence shown here is derived from an EMBL/GenBank/DDBJ whole genome shotgun (WGS) entry which is preliminary data.</text>
</comment>
<protein>
    <submittedName>
        <fullName evidence="1">Uncharacterized protein</fullName>
    </submittedName>
</protein>
<proteinExistence type="predicted"/>
<reference evidence="1 2" key="1">
    <citation type="journal article" date="2012" name="BMC Genomics">
        <title>Tools to kill: Genome of one of the most destructive plant pathogenic fungi Macrophomina phaseolina.</title>
        <authorList>
            <person name="Islam M.S."/>
            <person name="Haque M.S."/>
            <person name="Islam M.M."/>
            <person name="Emdad E.M."/>
            <person name="Halim A."/>
            <person name="Hossen Q.M.M."/>
            <person name="Hossain M.Z."/>
            <person name="Ahmed B."/>
            <person name="Rahim S."/>
            <person name="Rahman M.S."/>
            <person name="Alam M.M."/>
            <person name="Hou S."/>
            <person name="Wan X."/>
            <person name="Saito J.A."/>
            <person name="Alam M."/>
        </authorList>
    </citation>
    <scope>NUCLEOTIDE SEQUENCE [LARGE SCALE GENOMIC DNA]</scope>
    <source>
        <strain evidence="1 2">MS6</strain>
    </source>
</reference>
<evidence type="ECO:0000313" key="2">
    <source>
        <dbReference type="Proteomes" id="UP000007129"/>
    </source>
</evidence>
<name>K2RF38_MACPH</name>
<sequence length="151" mass="17617">MGRGGRLVRGFSGRMVKSIDWALRLIPLGFLSRFSLRHRWHVWKDHGLSNSQLICIYLTHLQSMFRKRCSLYAINRRCSFASNCEYRSKYQQSGQRCIEPLHDWEETAIPTTTKAKLGDLQLVSIEDNHDSVAGYFVRSFLCIRPPRRISL</sequence>
<organism evidence="1 2">
    <name type="scientific">Macrophomina phaseolina (strain MS6)</name>
    <name type="common">Charcoal rot fungus</name>
    <dbReference type="NCBI Taxonomy" id="1126212"/>
    <lineage>
        <taxon>Eukaryota</taxon>
        <taxon>Fungi</taxon>
        <taxon>Dikarya</taxon>
        <taxon>Ascomycota</taxon>
        <taxon>Pezizomycotina</taxon>
        <taxon>Dothideomycetes</taxon>
        <taxon>Dothideomycetes incertae sedis</taxon>
        <taxon>Botryosphaeriales</taxon>
        <taxon>Botryosphaeriaceae</taxon>
        <taxon>Macrophomina</taxon>
    </lineage>
</organism>
<dbReference type="VEuPathDB" id="FungiDB:MPH_01559"/>
<accession>K2RF38</accession>
<dbReference type="AlphaFoldDB" id="K2RF38"/>
<dbReference type="Proteomes" id="UP000007129">
    <property type="component" value="Unassembled WGS sequence"/>
</dbReference>
<dbReference type="EMBL" id="AHHD01000059">
    <property type="protein sequence ID" value="EKG21106.1"/>
    <property type="molecule type" value="Genomic_DNA"/>
</dbReference>
<gene>
    <name evidence="1" type="ORF">MPH_01559</name>
</gene>
<dbReference type="InParanoid" id="K2RF38"/>
<evidence type="ECO:0000313" key="1">
    <source>
        <dbReference type="EMBL" id="EKG21106.1"/>
    </source>
</evidence>